<feature type="transmembrane region" description="Helical" evidence="6">
    <location>
        <begin position="173"/>
        <end position="191"/>
    </location>
</feature>
<feature type="transmembrane region" description="Helical" evidence="6">
    <location>
        <begin position="410"/>
        <end position="439"/>
    </location>
</feature>
<keyword evidence="4 6" id="KW-0472">Membrane</keyword>
<organism evidence="8 9">
    <name type="scientific">Ancylostoma ceylanicum</name>
    <dbReference type="NCBI Taxonomy" id="53326"/>
    <lineage>
        <taxon>Eukaryota</taxon>
        <taxon>Metazoa</taxon>
        <taxon>Ecdysozoa</taxon>
        <taxon>Nematoda</taxon>
        <taxon>Chromadorea</taxon>
        <taxon>Rhabditida</taxon>
        <taxon>Rhabditina</taxon>
        <taxon>Rhabditomorpha</taxon>
        <taxon>Strongyloidea</taxon>
        <taxon>Ancylostomatidae</taxon>
        <taxon>Ancylostomatinae</taxon>
        <taxon>Ancylostoma</taxon>
    </lineage>
</organism>
<dbReference type="PANTHER" id="PTHR23503:SF96">
    <property type="entry name" value="MAJOR FACILITATOR SUPERFAMILY (MFS) PROFILE DOMAIN-CONTAINING PROTEIN"/>
    <property type="match status" value="1"/>
</dbReference>
<dbReference type="InterPro" id="IPR036259">
    <property type="entry name" value="MFS_trans_sf"/>
</dbReference>
<evidence type="ECO:0000313" key="8">
    <source>
        <dbReference type="EMBL" id="EYC18502.1"/>
    </source>
</evidence>
<feature type="region of interest" description="Disordered" evidence="5">
    <location>
        <begin position="526"/>
        <end position="562"/>
    </location>
</feature>
<dbReference type="InterPro" id="IPR045263">
    <property type="entry name" value="GLUT"/>
</dbReference>
<feature type="transmembrane region" description="Helical" evidence="6">
    <location>
        <begin position="312"/>
        <end position="338"/>
    </location>
</feature>
<dbReference type="PANTHER" id="PTHR23503">
    <property type="entry name" value="SOLUTE CARRIER FAMILY 2"/>
    <property type="match status" value="1"/>
</dbReference>
<evidence type="ECO:0000256" key="3">
    <source>
        <dbReference type="ARBA" id="ARBA00022989"/>
    </source>
</evidence>
<evidence type="ECO:0000256" key="6">
    <source>
        <dbReference type="SAM" id="Phobius"/>
    </source>
</evidence>
<dbReference type="OrthoDB" id="8120565at2759"/>
<evidence type="ECO:0000259" key="7">
    <source>
        <dbReference type="PROSITE" id="PS50850"/>
    </source>
</evidence>
<comment type="subcellular location">
    <subcellularLocation>
        <location evidence="1">Membrane</location>
        <topology evidence="1">Multi-pass membrane protein</topology>
    </subcellularLocation>
</comment>
<dbReference type="InterPro" id="IPR005828">
    <property type="entry name" value="MFS_sugar_transport-like"/>
</dbReference>
<feature type="transmembrane region" description="Helical" evidence="6">
    <location>
        <begin position="483"/>
        <end position="502"/>
    </location>
</feature>
<sequence length="562" mass="60266">MSCPNHHSSFIAMAIVAPVPGSSDLVSTDSTKSGDPSREPLQAGEDPGPSKWPTWNLAKTALVVSIGGGFNFGYQLLITNPAQEALIQFLNDSYAETHGIRQDRVGLEFIWGIIISSFFWGATVGALMIQTISDRLGRKYGIIANFILQLISVGMTVLSAFTGSYIIYTVSRIILGFAISVSIGVGPMFLIECSPVACRGLISMSTGVMLQVGLVVGSITAMPEIFGTIDLWWVVYAIEGVLTLVVTILMFCSPESPSFLMTQGKREEAEKCIIFYHGVTEAEAQPLLDGMKSSGGGDRPIGLFEIFTNKTWLCGFLVGNGVMAGAILCGVAAVNAFAFEILMNVGLNPLQASLGNMVICIMAVIGVLTSGRLVESWGRRPLLIYTFGGLTIINTLISALMLWFEKSPITFIGWCVVVSICCFNLLFAAGPGPLCLFVGGELVGQNARAATFTWMNLVMNGFRSGLLVIYFPLKNLLGGPISYFVLFFPPCAFAVTLCYFYLPETTGKTPEEANAAMQDLPGLCGGRKKGAGDIQEHSKSHRSGKDGPSLEAQFSSRSADTK</sequence>
<name>A0A016UUM4_9BILA</name>
<dbReference type="PROSITE" id="PS00216">
    <property type="entry name" value="SUGAR_TRANSPORT_1"/>
    <property type="match status" value="1"/>
</dbReference>
<feature type="compositionally biased region" description="Polar residues" evidence="5">
    <location>
        <begin position="552"/>
        <end position="562"/>
    </location>
</feature>
<dbReference type="InterPro" id="IPR020846">
    <property type="entry name" value="MFS_dom"/>
</dbReference>
<dbReference type="Proteomes" id="UP000024635">
    <property type="component" value="Unassembled WGS sequence"/>
</dbReference>
<evidence type="ECO:0000256" key="1">
    <source>
        <dbReference type="ARBA" id="ARBA00004141"/>
    </source>
</evidence>
<keyword evidence="3 6" id="KW-1133">Transmembrane helix</keyword>
<dbReference type="InterPro" id="IPR005829">
    <property type="entry name" value="Sugar_transporter_CS"/>
</dbReference>
<keyword evidence="9" id="KW-1185">Reference proteome</keyword>
<dbReference type="STRING" id="53326.A0A016UUM4"/>
<dbReference type="Gene3D" id="1.20.1250.20">
    <property type="entry name" value="MFS general substrate transporter like domains"/>
    <property type="match status" value="1"/>
</dbReference>
<dbReference type="Pfam" id="PF00083">
    <property type="entry name" value="Sugar_tr"/>
    <property type="match status" value="1"/>
</dbReference>
<dbReference type="GO" id="GO:0016020">
    <property type="term" value="C:membrane"/>
    <property type="evidence" value="ECO:0007669"/>
    <property type="project" value="UniProtKB-SubCell"/>
</dbReference>
<evidence type="ECO:0000256" key="2">
    <source>
        <dbReference type="ARBA" id="ARBA00022692"/>
    </source>
</evidence>
<feature type="transmembrane region" description="Helical" evidence="6">
    <location>
        <begin position="382"/>
        <end position="404"/>
    </location>
</feature>
<dbReference type="PRINTS" id="PR00171">
    <property type="entry name" value="SUGRTRNSPORT"/>
</dbReference>
<dbReference type="GO" id="GO:0015149">
    <property type="term" value="F:hexose transmembrane transporter activity"/>
    <property type="evidence" value="ECO:0007669"/>
    <property type="project" value="TreeGrafter"/>
</dbReference>
<comment type="caution">
    <text evidence="8">The sequence shown here is derived from an EMBL/GenBank/DDBJ whole genome shotgun (WGS) entry which is preliminary data.</text>
</comment>
<feature type="transmembrane region" description="Helical" evidence="6">
    <location>
        <begin position="350"/>
        <end position="370"/>
    </location>
</feature>
<accession>A0A016UUM4</accession>
<dbReference type="InterPro" id="IPR003663">
    <property type="entry name" value="Sugar/inositol_transpt"/>
</dbReference>
<evidence type="ECO:0000313" key="9">
    <source>
        <dbReference type="Proteomes" id="UP000024635"/>
    </source>
</evidence>
<protein>
    <recommendedName>
        <fullName evidence="7">Major facilitator superfamily (MFS) profile domain-containing protein</fullName>
    </recommendedName>
</protein>
<reference evidence="9" key="1">
    <citation type="journal article" date="2015" name="Nat. Genet.">
        <title>The genome and transcriptome of the zoonotic hookworm Ancylostoma ceylanicum identify infection-specific gene families.</title>
        <authorList>
            <person name="Schwarz E.M."/>
            <person name="Hu Y."/>
            <person name="Antoshechkin I."/>
            <person name="Miller M.M."/>
            <person name="Sternberg P.W."/>
            <person name="Aroian R.V."/>
        </authorList>
    </citation>
    <scope>NUCLEOTIDE SEQUENCE</scope>
    <source>
        <strain evidence="9">HY135</strain>
    </source>
</reference>
<dbReference type="AlphaFoldDB" id="A0A016UUM4"/>
<feature type="transmembrane region" description="Helical" evidence="6">
    <location>
        <begin position="141"/>
        <end position="167"/>
    </location>
</feature>
<dbReference type="SUPFAM" id="SSF103473">
    <property type="entry name" value="MFS general substrate transporter"/>
    <property type="match status" value="1"/>
</dbReference>
<feature type="domain" description="Major facilitator superfamily (MFS) profile" evidence="7">
    <location>
        <begin position="61"/>
        <end position="506"/>
    </location>
</feature>
<evidence type="ECO:0000256" key="4">
    <source>
        <dbReference type="ARBA" id="ARBA00023136"/>
    </source>
</evidence>
<dbReference type="PROSITE" id="PS50850">
    <property type="entry name" value="MFS"/>
    <property type="match status" value="1"/>
</dbReference>
<feature type="transmembrane region" description="Helical" evidence="6">
    <location>
        <begin position="198"/>
        <end position="219"/>
    </location>
</feature>
<feature type="transmembrane region" description="Helical" evidence="6">
    <location>
        <begin position="231"/>
        <end position="252"/>
    </location>
</feature>
<evidence type="ECO:0000256" key="5">
    <source>
        <dbReference type="SAM" id="MobiDB-lite"/>
    </source>
</evidence>
<feature type="transmembrane region" description="Helical" evidence="6">
    <location>
        <begin position="109"/>
        <end position="129"/>
    </location>
</feature>
<feature type="region of interest" description="Disordered" evidence="5">
    <location>
        <begin position="23"/>
        <end position="52"/>
    </location>
</feature>
<gene>
    <name evidence="8" type="primary">Acey_s0027.g1552</name>
    <name evidence="8" type="synonym">Acey-Y37A1A.3</name>
    <name evidence="8" type="ORF">Y032_0027g1552</name>
</gene>
<feature type="compositionally biased region" description="Polar residues" evidence="5">
    <location>
        <begin position="24"/>
        <end position="34"/>
    </location>
</feature>
<keyword evidence="2 6" id="KW-0812">Transmembrane</keyword>
<dbReference type="EMBL" id="JARK01001363">
    <property type="protein sequence ID" value="EYC18502.1"/>
    <property type="molecule type" value="Genomic_DNA"/>
</dbReference>
<proteinExistence type="predicted"/>